<organism evidence="2 3">
    <name type="scientific">Tessaracoccus antarcticus</name>
    <dbReference type="NCBI Taxonomy" id="2479848"/>
    <lineage>
        <taxon>Bacteria</taxon>
        <taxon>Bacillati</taxon>
        <taxon>Actinomycetota</taxon>
        <taxon>Actinomycetes</taxon>
        <taxon>Propionibacteriales</taxon>
        <taxon>Propionibacteriaceae</taxon>
        <taxon>Tessaracoccus</taxon>
    </lineage>
</organism>
<evidence type="ECO:0000313" key="2">
    <source>
        <dbReference type="EMBL" id="RMB58945.1"/>
    </source>
</evidence>
<proteinExistence type="predicted"/>
<dbReference type="Gene3D" id="3.40.50.720">
    <property type="entry name" value="NAD(P)-binding Rossmann-like Domain"/>
    <property type="match status" value="1"/>
</dbReference>
<dbReference type="OrthoDB" id="9796561at2"/>
<feature type="domain" description="Ketopantoate reductase N-terminal" evidence="1">
    <location>
        <begin position="3"/>
        <end position="137"/>
    </location>
</feature>
<dbReference type="RefSeq" id="WP_121902063.1">
    <property type="nucleotide sequence ID" value="NZ_REFW01000003.1"/>
</dbReference>
<sequence>MRVLVVGAGVIGAVYAARFAEAGHDVSLLARGARRSAFEADGVTVRAGGRTLHTHPRIVGAEDAGGAFDLTVVAVRTTQLDAILDLLRANDSPTVAFLQHLGPHADRVRRVLGSNRTVFAFPGVGGLVSADGSVEYVDVAAQPTTIDATAERAIVLRSAIASTGMRTAMEPDMPGWLATHEVFVACLGAGILNSGGDAPTLAANHARLLGVVQSVREGFVSLSSSGTTVTPKALRVLFSRMPRWFAAAYWRRALRGPVGTVAIAPHVRASRDDEFADLCSDVLARVGDPDRTPTLTPLLTPWAGDMS</sequence>
<accession>A0A3M0G2F0</accession>
<protein>
    <submittedName>
        <fullName evidence="2">Ketopantoate reductase family protein</fullName>
    </submittedName>
</protein>
<reference evidence="2 3" key="1">
    <citation type="submission" date="2018-10" db="EMBL/GenBank/DDBJ databases">
        <title>Tessaracoccus antarcticuss sp. nov., isolated from sediment.</title>
        <authorList>
            <person name="Zhou L.Y."/>
            <person name="Du Z.J."/>
        </authorList>
    </citation>
    <scope>NUCLEOTIDE SEQUENCE [LARGE SCALE GENOMIC DNA]</scope>
    <source>
        <strain evidence="2 3">JDX10</strain>
    </source>
</reference>
<name>A0A3M0G2F0_9ACTN</name>
<dbReference type="InterPro" id="IPR013332">
    <property type="entry name" value="KPR_N"/>
</dbReference>
<dbReference type="EMBL" id="REFW01000003">
    <property type="protein sequence ID" value="RMB58945.1"/>
    <property type="molecule type" value="Genomic_DNA"/>
</dbReference>
<dbReference type="Proteomes" id="UP000275256">
    <property type="component" value="Unassembled WGS sequence"/>
</dbReference>
<dbReference type="InterPro" id="IPR036291">
    <property type="entry name" value="NAD(P)-bd_dom_sf"/>
</dbReference>
<keyword evidence="3" id="KW-1185">Reference proteome</keyword>
<dbReference type="AlphaFoldDB" id="A0A3M0G2F0"/>
<dbReference type="Pfam" id="PF02558">
    <property type="entry name" value="ApbA"/>
    <property type="match status" value="1"/>
</dbReference>
<gene>
    <name evidence="2" type="ORF">EAX62_12640</name>
</gene>
<dbReference type="SUPFAM" id="SSF51735">
    <property type="entry name" value="NAD(P)-binding Rossmann-fold domains"/>
    <property type="match status" value="1"/>
</dbReference>
<comment type="caution">
    <text evidence="2">The sequence shown here is derived from an EMBL/GenBank/DDBJ whole genome shotgun (WGS) entry which is preliminary data.</text>
</comment>
<evidence type="ECO:0000313" key="3">
    <source>
        <dbReference type="Proteomes" id="UP000275256"/>
    </source>
</evidence>
<evidence type="ECO:0000259" key="1">
    <source>
        <dbReference type="Pfam" id="PF02558"/>
    </source>
</evidence>